<feature type="repeat" description="PPR" evidence="3">
    <location>
        <begin position="197"/>
        <end position="231"/>
    </location>
</feature>
<dbReference type="Proteomes" id="UP001443914">
    <property type="component" value="Unassembled WGS sequence"/>
</dbReference>
<evidence type="ECO:0008006" key="6">
    <source>
        <dbReference type="Google" id="ProtNLM"/>
    </source>
</evidence>
<feature type="repeat" description="PPR" evidence="3">
    <location>
        <begin position="109"/>
        <end position="143"/>
    </location>
</feature>
<dbReference type="AlphaFoldDB" id="A0AAW1I145"/>
<comment type="similarity">
    <text evidence="1">Belongs to the PPR family. P subfamily.</text>
</comment>
<dbReference type="PROSITE" id="PS51375">
    <property type="entry name" value="PPR"/>
    <property type="match status" value="8"/>
</dbReference>
<feature type="repeat" description="PPR" evidence="3">
    <location>
        <begin position="232"/>
        <end position="266"/>
    </location>
</feature>
<reference evidence="4" key="1">
    <citation type="submission" date="2024-03" db="EMBL/GenBank/DDBJ databases">
        <title>WGS assembly of Saponaria officinalis var. Norfolk2.</title>
        <authorList>
            <person name="Jenkins J."/>
            <person name="Shu S."/>
            <person name="Grimwood J."/>
            <person name="Barry K."/>
            <person name="Goodstein D."/>
            <person name="Schmutz J."/>
            <person name="Leebens-Mack J."/>
            <person name="Osbourn A."/>
        </authorList>
    </citation>
    <scope>NUCLEOTIDE SEQUENCE [LARGE SCALE GENOMIC DNA]</scope>
    <source>
        <strain evidence="4">JIC</strain>
    </source>
</reference>
<gene>
    <name evidence="4" type="ORF">RND81_10G098700</name>
</gene>
<evidence type="ECO:0000256" key="2">
    <source>
        <dbReference type="ARBA" id="ARBA00022737"/>
    </source>
</evidence>
<feature type="repeat" description="PPR" evidence="3">
    <location>
        <begin position="579"/>
        <end position="613"/>
    </location>
</feature>
<name>A0AAW1I145_SAPOF</name>
<evidence type="ECO:0000313" key="5">
    <source>
        <dbReference type="Proteomes" id="UP001443914"/>
    </source>
</evidence>
<dbReference type="PANTHER" id="PTHR47933:SF10">
    <property type="entry name" value="OS03G0162900 PROTEIN"/>
    <property type="match status" value="1"/>
</dbReference>
<dbReference type="PANTHER" id="PTHR47933">
    <property type="entry name" value="PENTATRICOPEPTIDE REPEAT-CONTAINING PROTEIN 1, MITOCHONDRIAL"/>
    <property type="match status" value="1"/>
</dbReference>
<accession>A0AAW1I145</accession>
<organism evidence="4 5">
    <name type="scientific">Saponaria officinalis</name>
    <name type="common">Common soapwort</name>
    <name type="synonym">Lychnis saponaria</name>
    <dbReference type="NCBI Taxonomy" id="3572"/>
    <lineage>
        <taxon>Eukaryota</taxon>
        <taxon>Viridiplantae</taxon>
        <taxon>Streptophyta</taxon>
        <taxon>Embryophyta</taxon>
        <taxon>Tracheophyta</taxon>
        <taxon>Spermatophyta</taxon>
        <taxon>Magnoliopsida</taxon>
        <taxon>eudicotyledons</taxon>
        <taxon>Gunneridae</taxon>
        <taxon>Pentapetalae</taxon>
        <taxon>Caryophyllales</taxon>
        <taxon>Caryophyllaceae</taxon>
        <taxon>Caryophylleae</taxon>
        <taxon>Saponaria</taxon>
    </lineage>
</organism>
<dbReference type="SUPFAM" id="SSF81901">
    <property type="entry name" value="HCP-like"/>
    <property type="match status" value="1"/>
</dbReference>
<sequence length="690" mass="78904">MHTKCLMKWASYGGCIPSMLNDLENVSDLDEAFRPWEARVSNKERTIILKEQVSWERAMSIFEWFKKKGCYELNVIHYNIMLRILGKARKWDELERMWDEMRDKKIAPINSTYGTLIDVYSKGGLTEKAVVWLQRMNEEGMQPNEVTMGVVVQMYKKAGEFRKAEEFFKMCLSLYTYNTLIDTYGKAKMLKDGLVPDTITFNTMIHIYGNMGMIDQVNMLVKKMEELKCTPHTRTYNILISLYAKRDDIDLAYSYFMKMKEAGLEPDVVGYRTLLYAFSIRHMVVEAELLVSEMDERGLEIDEFTQSALTRMYIDAGMLDKSWSWFERFHLEGKMSSECYSANIDAYGERGYVDEAEKVFVCCHDMNKIGVVQFNVMIKAYGIGKKYDKACKLFGSMEKRGVVPDRCSYISLIQLLAAADLPHIAKPYLLQMQEGGLVNDCVPYSALIPSFSKLGELEMAKSLYREMIGYNVQPDVVLYGALINAFAESGNVMEAMAYVNALKNAGLSLNEVICNSLIKLYTKIGYLDETVETYRLLQSFEKGADIYSSNCLIDLYSVRLMVRKAEEIFEDVKRRGEANEFSYAKMLCMYKRIGKLDEAMNIAETMQELSVLSLFALDGKFMEAVNLFKEMVKIEVEPDDSTFKSLGLLLTKSGIPKQAVARLEVLSKKDASNGVQAWLSALTSVVQKVF</sequence>
<dbReference type="Pfam" id="PF13812">
    <property type="entry name" value="PPR_3"/>
    <property type="match status" value="1"/>
</dbReference>
<dbReference type="InterPro" id="IPR011990">
    <property type="entry name" value="TPR-like_helical_dom_sf"/>
</dbReference>
<evidence type="ECO:0000256" key="3">
    <source>
        <dbReference type="PROSITE-ProRule" id="PRU00708"/>
    </source>
</evidence>
<proteinExistence type="inferred from homology"/>
<feature type="repeat" description="PPR" evidence="3">
    <location>
        <begin position="370"/>
        <end position="404"/>
    </location>
</feature>
<feature type="repeat" description="PPR" evidence="3">
    <location>
        <begin position="440"/>
        <end position="474"/>
    </location>
</feature>
<evidence type="ECO:0000256" key="1">
    <source>
        <dbReference type="ARBA" id="ARBA00007626"/>
    </source>
</evidence>
<feature type="repeat" description="PPR" evidence="3">
    <location>
        <begin position="74"/>
        <end position="108"/>
    </location>
</feature>
<protein>
    <recommendedName>
        <fullName evidence="6">Pentatricopeptide repeat-containing protein</fullName>
    </recommendedName>
</protein>
<comment type="caution">
    <text evidence="4">The sequence shown here is derived from an EMBL/GenBank/DDBJ whole genome shotgun (WGS) entry which is preliminary data.</text>
</comment>
<dbReference type="GO" id="GO:0003729">
    <property type="term" value="F:mRNA binding"/>
    <property type="evidence" value="ECO:0007669"/>
    <property type="project" value="TreeGrafter"/>
</dbReference>
<dbReference type="InterPro" id="IPR051240">
    <property type="entry name" value="Mito_RNA-Proc/Resp"/>
</dbReference>
<dbReference type="Gene3D" id="1.25.40.10">
    <property type="entry name" value="Tetratricopeptide repeat domain"/>
    <property type="match status" value="5"/>
</dbReference>
<keyword evidence="5" id="KW-1185">Reference proteome</keyword>
<dbReference type="EMBL" id="JBDFQZ010000010">
    <property type="protein sequence ID" value="KAK9682820.1"/>
    <property type="molecule type" value="Genomic_DNA"/>
</dbReference>
<dbReference type="NCBIfam" id="TIGR00756">
    <property type="entry name" value="PPR"/>
    <property type="match status" value="6"/>
</dbReference>
<dbReference type="InterPro" id="IPR002885">
    <property type="entry name" value="PPR_rpt"/>
</dbReference>
<dbReference type="Pfam" id="PF13041">
    <property type="entry name" value="PPR_2"/>
    <property type="match status" value="3"/>
</dbReference>
<evidence type="ECO:0000313" key="4">
    <source>
        <dbReference type="EMBL" id="KAK9682820.1"/>
    </source>
</evidence>
<feature type="repeat" description="PPR" evidence="3">
    <location>
        <begin position="475"/>
        <end position="509"/>
    </location>
</feature>
<keyword evidence="2" id="KW-0677">Repeat</keyword>
<dbReference type="Pfam" id="PF01535">
    <property type="entry name" value="PPR"/>
    <property type="match status" value="6"/>
</dbReference>